<dbReference type="Pfam" id="PF05193">
    <property type="entry name" value="Peptidase_M16_C"/>
    <property type="match status" value="2"/>
</dbReference>
<dbReference type="InterPro" id="IPR011765">
    <property type="entry name" value="Pept_M16_N"/>
</dbReference>
<comment type="similarity">
    <text evidence="2 8">Belongs to the peptidase M16 family.</text>
</comment>
<dbReference type="AlphaFoldDB" id="A0A2S9WY21"/>
<evidence type="ECO:0000256" key="4">
    <source>
        <dbReference type="ARBA" id="ARBA00022723"/>
    </source>
</evidence>
<evidence type="ECO:0000259" key="9">
    <source>
        <dbReference type="Pfam" id="PF00675"/>
    </source>
</evidence>
<reference evidence="11 12" key="1">
    <citation type="submission" date="2016-11" db="EMBL/GenBank/DDBJ databases">
        <title>Trade-off between light-utilization and light-protection in marine flavobacteria.</title>
        <authorList>
            <person name="Kumagai Y."/>
        </authorList>
    </citation>
    <scope>NUCLEOTIDE SEQUENCE [LARGE SCALE GENOMIC DNA]</scope>
    <source>
        <strain evidence="11 12">JCM 17109</strain>
    </source>
</reference>
<dbReference type="InterPro" id="IPR007863">
    <property type="entry name" value="Peptidase_M16_C"/>
</dbReference>
<name>A0A2S9WY21_9FLAO</name>
<keyword evidence="5" id="KW-0378">Hydrolase</keyword>
<keyword evidence="6" id="KW-0862">Zinc</keyword>
<organism evidence="11 12">
    <name type="scientific">Nonlabens agnitus</name>
    <dbReference type="NCBI Taxonomy" id="870484"/>
    <lineage>
        <taxon>Bacteria</taxon>
        <taxon>Pseudomonadati</taxon>
        <taxon>Bacteroidota</taxon>
        <taxon>Flavobacteriia</taxon>
        <taxon>Flavobacteriales</taxon>
        <taxon>Flavobacteriaceae</taxon>
        <taxon>Nonlabens</taxon>
    </lineage>
</organism>
<feature type="domain" description="Peptidase M16 C-terminal" evidence="10">
    <location>
        <begin position="671"/>
        <end position="849"/>
    </location>
</feature>
<dbReference type="PANTHER" id="PTHR43690">
    <property type="entry name" value="NARDILYSIN"/>
    <property type="match status" value="1"/>
</dbReference>
<dbReference type="Gene3D" id="3.30.830.10">
    <property type="entry name" value="Metalloenzyme, LuxS/M16 peptidase-like"/>
    <property type="match status" value="4"/>
</dbReference>
<feature type="domain" description="Peptidase M16 C-terminal" evidence="10">
    <location>
        <begin position="191"/>
        <end position="373"/>
    </location>
</feature>
<comment type="caution">
    <text evidence="11">The sequence shown here is derived from an EMBL/GenBank/DDBJ whole genome shotgun (WGS) entry which is preliminary data.</text>
</comment>
<proteinExistence type="inferred from homology"/>
<dbReference type="GO" id="GO:0004222">
    <property type="term" value="F:metalloendopeptidase activity"/>
    <property type="evidence" value="ECO:0007669"/>
    <property type="project" value="InterPro"/>
</dbReference>
<protein>
    <submittedName>
        <fullName evidence="11">Peptidase M16</fullName>
    </submittedName>
</protein>
<gene>
    <name evidence="11" type="ORF">BST86_04375</name>
</gene>
<dbReference type="InterPro" id="IPR011249">
    <property type="entry name" value="Metalloenz_LuxS/M16"/>
</dbReference>
<dbReference type="EMBL" id="MQUC01000003">
    <property type="protein sequence ID" value="PRP68286.1"/>
    <property type="molecule type" value="Genomic_DNA"/>
</dbReference>
<evidence type="ECO:0000259" key="10">
    <source>
        <dbReference type="Pfam" id="PF05193"/>
    </source>
</evidence>
<evidence type="ECO:0000313" key="12">
    <source>
        <dbReference type="Proteomes" id="UP000239532"/>
    </source>
</evidence>
<evidence type="ECO:0000313" key="11">
    <source>
        <dbReference type="EMBL" id="PRP68286.1"/>
    </source>
</evidence>
<dbReference type="InterPro" id="IPR001431">
    <property type="entry name" value="Pept_M16_Zn_BS"/>
</dbReference>
<evidence type="ECO:0000256" key="6">
    <source>
        <dbReference type="ARBA" id="ARBA00022833"/>
    </source>
</evidence>
<dbReference type="Pfam" id="PF00675">
    <property type="entry name" value="Peptidase_M16"/>
    <property type="match status" value="1"/>
</dbReference>
<dbReference type="PROSITE" id="PS00143">
    <property type="entry name" value="INSULINASE"/>
    <property type="match status" value="1"/>
</dbReference>
<dbReference type="GO" id="GO:0046872">
    <property type="term" value="F:metal ion binding"/>
    <property type="evidence" value="ECO:0007669"/>
    <property type="project" value="UniProtKB-KW"/>
</dbReference>
<evidence type="ECO:0000256" key="7">
    <source>
        <dbReference type="ARBA" id="ARBA00023049"/>
    </source>
</evidence>
<dbReference type="SUPFAM" id="SSF63411">
    <property type="entry name" value="LuxS/MPP-like metallohydrolase"/>
    <property type="match status" value="4"/>
</dbReference>
<feature type="domain" description="Peptidase M16 N-terminal" evidence="9">
    <location>
        <begin position="34"/>
        <end position="152"/>
    </location>
</feature>
<dbReference type="PANTHER" id="PTHR43690:SF34">
    <property type="entry name" value="ZINC PROTEASE PQQL-LIKE"/>
    <property type="match status" value="1"/>
</dbReference>
<keyword evidence="12" id="KW-1185">Reference proteome</keyword>
<evidence type="ECO:0000256" key="1">
    <source>
        <dbReference type="ARBA" id="ARBA00001947"/>
    </source>
</evidence>
<sequence>MTPAMPGMNQKIPMDPSVRMGVLDNGLTYYVQNNGKPEDKVELRLAVNAGSILEDDDQRGLAHFMEHMNFNGTTNFQKNELVDYLQGIGVKFGADLNAYTSFDETVYILPIPSDDPEKLEKGFTILEDWAHGALLETDAINDERGVVLEESRNGKGASDRMNKVTIPVQFYGSKYAERLPIGKDEILKNFEPAVLKRFYNDWYRPDLMAVVAVGDLDPAIMEQKIKDHFAGIKPNENPRERPTFDLPNHNDTKIAIAQDPEATFASINVSYKDTFESEPTTTVGDYRDDLVNGLFSFMINNRLQELTQKPNPPFIFASSSYGGTVAKNKNAYSSFAGSAPDGQLGALKAVLEENQRVKLYGFGEAELERAKAAYKSSFESFYANRDKTESGRLVGQYVNNYLNGGVVPSPEWRYEKTMELLPGIQVDEVNAKIEKYIHDDNRTIVFTGPTTENKPTEADILKVVNEVATAEVAPYEDTEVRENLIEELPAPGSITNTETNEKLGTKTFTLSNGATVTIKMTDFKNDEILMSAYSYGGTSLYSDEDYLATVFANGGLTEAGVAGLSATDMDKYMTGKLVSVRPFIGSTTENLSGSATPQDLETMFQLIHLYFTDLNMDEEAYSSFISKQKSFIGRMMSNPQTYFSNEVNEMRNQGNPRYAGFPDEAAYDAADYQRAYELYKERFSNAGDFNFFLVGNVDEAAVMELSKKYLANLPSTGEKEMYKTFDWKEKQGTREITVNKGTEEKSLVQMRWDYDIPAYSAQEDLAVDALGEALTIRIIEVLREQEGGIYGGGARGSMSKIPEPGFNFSVSFPCGPDNVEKLVAATQKEIANLKENGPSEKDLNKVKEGYLLERKEDLKSNRFWLSNLVNASRDQRDPNSMMNFEAEVAKMTTKDVQEVAKKYLNEDYILAILMPEEM</sequence>
<accession>A0A2S9WY21</accession>
<evidence type="ECO:0000256" key="8">
    <source>
        <dbReference type="RuleBase" id="RU004447"/>
    </source>
</evidence>
<evidence type="ECO:0000256" key="2">
    <source>
        <dbReference type="ARBA" id="ARBA00007261"/>
    </source>
</evidence>
<evidence type="ECO:0000256" key="3">
    <source>
        <dbReference type="ARBA" id="ARBA00022670"/>
    </source>
</evidence>
<keyword evidence="3" id="KW-0645">Protease</keyword>
<keyword evidence="7" id="KW-0482">Metalloprotease</keyword>
<keyword evidence="4" id="KW-0479">Metal-binding</keyword>
<evidence type="ECO:0000256" key="5">
    <source>
        <dbReference type="ARBA" id="ARBA00022801"/>
    </source>
</evidence>
<dbReference type="InterPro" id="IPR050626">
    <property type="entry name" value="Peptidase_M16"/>
</dbReference>
<dbReference type="GO" id="GO:0006508">
    <property type="term" value="P:proteolysis"/>
    <property type="evidence" value="ECO:0007669"/>
    <property type="project" value="UniProtKB-KW"/>
</dbReference>
<comment type="cofactor">
    <cofactor evidence="1">
        <name>Zn(2+)</name>
        <dbReference type="ChEBI" id="CHEBI:29105"/>
    </cofactor>
</comment>
<dbReference type="Proteomes" id="UP000239532">
    <property type="component" value="Unassembled WGS sequence"/>
</dbReference>